<dbReference type="PANTHER" id="PTHR31205:SF69">
    <property type="entry name" value="ACTIN CROSS-LINKING PROTEIN (DUF569)"/>
    <property type="match status" value="1"/>
</dbReference>
<dbReference type="PANTHER" id="PTHR31205">
    <property type="entry name" value="ACTIN CROSS-LINKING PROTEIN (DUF569)"/>
    <property type="match status" value="1"/>
</dbReference>
<gene>
    <name evidence="3" type="ORF">F3Y22_tig00003041pilonHSYRG01236</name>
</gene>
<dbReference type="AlphaFoldDB" id="A0A6A3CP47"/>
<sequence>MEIFTKAKVVKLRSHLEKYLVADDDQETVLQTVPDKMDWKLQWEPIRDGFQIKFKTWSGKFLRANGGTPPGGGSGARVGVGPQSPTSVVSSFKSSRFSMISTGSPMLSPTEVRTVL</sequence>
<dbReference type="SUPFAM" id="SSF50405">
    <property type="entry name" value="Actin-crosslinking proteins"/>
    <property type="match status" value="1"/>
</dbReference>
<proteinExistence type="predicted"/>
<dbReference type="Pfam" id="PF04601">
    <property type="entry name" value="DUF569"/>
    <property type="match status" value="1"/>
</dbReference>
<evidence type="ECO:0000256" key="1">
    <source>
        <dbReference type="SAM" id="MobiDB-lite"/>
    </source>
</evidence>
<dbReference type="InterPro" id="IPR008999">
    <property type="entry name" value="Actin-crosslinking"/>
</dbReference>
<evidence type="ECO:0000313" key="4">
    <source>
        <dbReference type="Proteomes" id="UP000436088"/>
    </source>
</evidence>
<keyword evidence="4" id="KW-1185">Reference proteome</keyword>
<evidence type="ECO:0000259" key="2">
    <source>
        <dbReference type="Pfam" id="PF04601"/>
    </source>
</evidence>
<comment type="caution">
    <text evidence="3">The sequence shown here is derived from an EMBL/GenBank/DDBJ whole genome shotgun (WGS) entry which is preliminary data.</text>
</comment>
<name>A0A6A3CP47_HIBSY</name>
<dbReference type="Gene3D" id="2.80.10.50">
    <property type="match status" value="1"/>
</dbReference>
<dbReference type="EMBL" id="VEPZ02000209">
    <property type="protein sequence ID" value="KAE8730264.1"/>
    <property type="molecule type" value="Genomic_DNA"/>
</dbReference>
<organism evidence="3 4">
    <name type="scientific">Hibiscus syriacus</name>
    <name type="common">Rose of Sharon</name>
    <dbReference type="NCBI Taxonomy" id="106335"/>
    <lineage>
        <taxon>Eukaryota</taxon>
        <taxon>Viridiplantae</taxon>
        <taxon>Streptophyta</taxon>
        <taxon>Embryophyta</taxon>
        <taxon>Tracheophyta</taxon>
        <taxon>Spermatophyta</taxon>
        <taxon>Magnoliopsida</taxon>
        <taxon>eudicotyledons</taxon>
        <taxon>Gunneridae</taxon>
        <taxon>Pentapetalae</taxon>
        <taxon>rosids</taxon>
        <taxon>malvids</taxon>
        <taxon>Malvales</taxon>
        <taxon>Malvaceae</taxon>
        <taxon>Malvoideae</taxon>
        <taxon>Hibiscus</taxon>
    </lineage>
</organism>
<accession>A0A6A3CP47</accession>
<dbReference type="GO" id="GO:0016740">
    <property type="term" value="F:transferase activity"/>
    <property type="evidence" value="ECO:0007669"/>
    <property type="project" value="UniProtKB-KW"/>
</dbReference>
<feature type="compositionally biased region" description="Gly residues" evidence="1">
    <location>
        <begin position="68"/>
        <end position="78"/>
    </location>
</feature>
<dbReference type="Proteomes" id="UP000436088">
    <property type="component" value="Unassembled WGS sequence"/>
</dbReference>
<dbReference type="InterPro" id="IPR007679">
    <property type="entry name" value="DUF569"/>
</dbReference>
<reference evidence="3" key="1">
    <citation type="submission" date="2019-09" db="EMBL/GenBank/DDBJ databases">
        <title>Draft genome information of white flower Hibiscus syriacus.</title>
        <authorList>
            <person name="Kim Y.-M."/>
        </authorList>
    </citation>
    <scope>NUCLEOTIDE SEQUENCE [LARGE SCALE GENOMIC DNA]</scope>
    <source>
        <strain evidence="3">YM2019G1</strain>
    </source>
</reference>
<feature type="region of interest" description="Disordered" evidence="1">
    <location>
        <begin position="65"/>
        <end position="85"/>
    </location>
</feature>
<protein>
    <submittedName>
        <fullName evidence="3">Xylosyltransferase 2-like</fullName>
    </submittedName>
</protein>
<feature type="domain" description="DUF569" evidence="2">
    <location>
        <begin position="28"/>
        <end position="71"/>
    </location>
</feature>
<evidence type="ECO:0000313" key="3">
    <source>
        <dbReference type="EMBL" id="KAE8730264.1"/>
    </source>
</evidence>